<evidence type="ECO:0000256" key="4">
    <source>
        <dbReference type="ARBA" id="ARBA00023136"/>
    </source>
</evidence>
<dbReference type="InterPro" id="IPR010482">
    <property type="entry name" value="TECPR1-like_DysF"/>
</dbReference>
<gene>
    <name evidence="8" type="primary">PEX29</name>
    <name evidence="8" type="ORF">CAAN4_G07492</name>
</gene>
<feature type="compositionally biased region" description="Polar residues" evidence="5">
    <location>
        <begin position="108"/>
        <end position="123"/>
    </location>
</feature>
<evidence type="ECO:0000256" key="6">
    <source>
        <dbReference type="SAM" id="Phobius"/>
    </source>
</evidence>
<evidence type="ECO:0000256" key="2">
    <source>
        <dbReference type="ARBA" id="ARBA00022692"/>
    </source>
</evidence>
<feature type="transmembrane region" description="Helical" evidence="6">
    <location>
        <begin position="202"/>
        <end position="219"/>
    </location>
</feature>
<sequence>MDQVSSFFENILTVDAPHPTPSHAKGVENKDNGVDEVNAEGSDTDGVDSLVADDPEAAIPTSLRAKSDSSYDFSSFWPSALQQQSGTQGTQGTQGTSGTQPTPSGTSAPNSTSTTDQSKPSSSFYNLGVNQSVLTDKLMEKMISMVLPMNASTTEGQTILKERLAIQKTRPSLSVNVMSKNSIQLNRRLSVAFQTLDQIIRFFSWCNPAFTMGVLLAATHVILQPILLTVVPFIYIIVGIMVPHYLVVYPPDRSVTQGNVYYECNPIPSESALAPPEVPHAIPEFSREFILNLTDLQNYMLLYVVGFDFITWITRDYLYFKEEHISSMVLIGCVFMVTHNLFVLPKVLPWLIRWTPIKVLLILNIWTITIALHPHLRNKILEWIYDEDTRLTWLTLGNKVDRIIQEWGLDYDTPTSPEDVTQEVEIFELQRLHMKTKVWELVGYSTDFYTINSPHRIMSFRLMEEQSRDGDGPITDVVEDDFLNSETLNDPTTTTTTDRSPAAQNQRKMSHSSEDTSIVEEEEYSPPIRSAASLSSIKAPIDWEFSESPWKLDLDSSAWVVQNLLEDVVDVDTDEKWVYDISTDQTESADHNNVKEEVFRRRRWIRTCTRQKRLAGELPNVDGETTRESKRSSQTFSGYFM</sequence>
<feature type="compositionally biased region" description="Low complexity" evidence="5">
    <location>
        <begin position="82"/>
        <end position="107"/>
    </location>
</feature>
<feature type="transmembrane region" description="Helical" evidence="6">
    <location>
        <begin position="226"/>
        <end position="246"/>
    </location>
</feature>
<feature type="compositionally biased region" description="Polar residues" evidence="5">
    <location>
        <begin position="498"/>
        <end position="507"/>
    </location>
</feature>
<evidence type="ECO:0000256" key="5">
    <source>
        <dbReference type="SAM" id="MobiDB-lite"/>
    </source>
</evidence>
<keyword evidence="3 6" id="KW-1133">Transmembrane helix</keyword>
<feature type="compositionally biased region" description="Acidic residues" evidence="5">
    <location>
        <begin position="42"/>
        <end position="51"/>
    </location>
</feature>
<feature type="region of interest" description="Disordered" evidence="5">
    <location>
        <begin position="619"/>
        <end position="641"/>
    </location>
</feature>
<dbReference type="Pfam" id="PF06398">
    <property type="entry name" value="Pex24p"/>
    <property type="match status" value="2"/>
</dbReference>
<dbReference type="EMBL" id="OZ004259">
    <property type="protein sequence ID" value="CAK7917228.1"/>
    <property type="molecule type" value="Genomic_DNA"/>
</dbReference>
<feature type="region of interest" description="Disordered" evidence="5">
    <location>
        <begin position="80"/>
        <end position="123"/>
    </location>
</feature>
<keyword evidence="2 6" id="KW-0812">Transmembrane</keyword>
<evidence type="ECO:0000259" key="7">
    <source>
        <dbReference type="Pfam" id="PF06398"/>
    </source>
</evidence>
<evidence type="ECO:0000256" key="1">
    <source>
        <dbReference type="ARBA" id="ARBA00004141"/>
    </source>
</evidence>
<keyword evidence="4 6" id="KW-0472">Membrane</keyword>
<feature type="transmembrane region" description="Helical" evidence="6">
    <location>
        <begin position="296"/>
        <end position="313"/>
    </location>
</feature>
<accession>A0ABP0EHD4</accession>
<proteinExistence type="predicted"/>
<feature type="transmembrane region" description="Helical" evidence="6">
    <location>
        <begin position="350"/>
        <end position="372"/>
    </location>
</feature>
<evidence type="ECO:0000313" key="8">
    <source>
        <dbReference type="EMBL" id="CAK7917228.1"/>
    </source>
</evidence>
<dbReference type="PANTHER" id="PTHR28304:SF2">
    <property type="entry name" value="PEROXISOMAL MEMBRANE PROTEIN PEX29"/>
    <property type="match status" value="1"/>
</dbReference>
<dbReference type="Proteomes" id="UP001497600">
    <property type="component" value="Chromosome G"/>
</dbReference>
<feature type="transmembrane region" description="Helical" evidence="6">
    <location>
        <begin position="325"/>
        <end position="344"/>
    </location>
</feature>
<reference evidence="8 9" key="1">
    <citation type="submission" date="2024-01" db="EMBL/GenBank/DDBJ databases">
        <authorList>
            <consortium name="Genoscope - CEA"/>
            <person name="William W."/>
        </authorList>
    </citation>
    <scope>NUCLEOTIDE SEQUENCE [LARGE SCALE GENOMIC DNA]</scope>
    <source>
        <strain evidence="8 9">29B2s-10</strain>
    </source>
</reference>
<evidence type="ECO:0000313" key="9">
    <source>
        <dbReference type="Proteomes" id="UP001497600"/>
    </source>
</evidence>
<evidence type="ECO:0000256" key="3">
    <source>
        <dbReference type="ARBA" id="ARBA00022989"/>
    </source>
</evidence>
<keyword evidence="9" id="KW-1185">Reference proteome</keyword>
<name>A0ABP0EHD4_9ASCO</name>
<feature type="region of interest" description="Disordered" evidence="5">
    <location>
        <begin position="482"/>
        <end position="525"/>
    </location>
</feature>
<feature type="region of interest" description="Disordered" evidence="5">
    <location>
        <begin position="1"/>
        <end position="51"/>
    </location>
</feature>
<feature type="compositionally biased region" description="Polar residues" evidence="5">
    <location>
        <begin position="632"/>
        <end position="641"/>
    </location>
</feature>
<organism evidence="8 9">
    <name type="scientific">[Candida] anglica</name>
    <dbReference type="NCBI Taxonomy" id="148631"/>
    <lineage>
        <taxon>Eukaryota</taxon>
        <taxon>Fungi</taxon>
        <taxon>Dikarya</taxon>
        <taxon>Ascomycota</taxon>
        <taxon>Saccharomycotina</taxon>
        <taxon>Pichiomycetes</taxon>
        <taxon>Debaryomycetaceae</taxon>
        <taxon>Kurtzmaniella</taxon>
    </lineage>
</organism>
<protein>
    <submittedName>
        <fullName evidence="8">Peroxisomal membrane protein Pex29p</fullName>
    </submittedName>
</protein>
<comment type="subcellular location">
    <subcellularLocation>
        <location evidence="1">Membrane</location>
        <topology evidence="1">Multi-pass membrane protein</topology>
    </subcellularLocation>
</comment>
<dbReference type="InterPro" id="IPR052816">
    <property type="entry name" value="Peroxisomal_Membrane_PEX28-32"/>
</dbReference>
<feature type="domain" description="TECPR1-like DysF" evidence="7">
    <location>
        <begin position="173"/>
        <end position="458"/>
    </location>
</feature>
<dbReference type="PANTHER" id="PTHR28304">
    <property type="entry name" value="PEROXISOMAL MEMBRANE PROTEIN PEX29"/>
    <property type="match status" value="1"/>
</dbReference>
<feature type="domain" description="TECPR1-like DysF" evidence="7">
    <location>
        <begin position="511"/>
        <end position="606"/>
    </location>
</feature>